<evidence type="ECO:0000313" key="2">
    <source>
        <dbReference type="Proteomes" id="UP001221757"/>
    </source>
</evidence>
<comment type="caution">
    <text evidence="1">The sequence shown here is derived from an EMBL/GenBank/DDBJ whole genome shotgun (WGS) entry which is preliminary data.</text>
</comment>
<evidence type="ECO:0000313" key="1">
    <source>
        <dbReference type="EMBL" id="KAJ7670371.1"/>
    </source>
</evidence>
<accession>A0AAD7CZY5</accession>
<dbReference type="AlphaFoldDB" id="A0AAD7CZY5"/>
<sequence>MRKNATSSQAVVVIAMIAATRITTVTVSGLVTCDKRRAVYKGWATGVRIPLSSPHLAPHTQPAPPPPRCAPLRGHVCRCRSAAAHQSGAPHLRIMEPTTDGQRITTPTFCISASAAHTSDASAARVSSSQAATSLAAGRVIRSRSWCPGSASNEWGNSGVVTRRPCGAGCGMGWGIEIGSEMEIGMGWWAAHGWFILFRIAQSFPPAPCHATIQILRFSIHGRLPFVRNW</sequence>
<organism evidence="1 2">
    <name type="scientific">Mycena rosella</name>
    <name type="common">Pink bonnet</name>
    <name type="synonym">Agaricus rosellus</name>
    <dbReference type="NCBI Taxonomy" id="1033263"/>
    <lineage>
        <taxon>Eukaryota</taxon>
        <taxon>Fungi</taxon>
        <taxon>Dikarya</taxon>
        <taxon>Basidiomycota</taxon>
        <taxon>Agaricomycotina</taxon>
        <taxon>Agaricomycetes</taxon>
        <taxon>Agaricomycetidae</taxon>
        <taxon>Agaricales</taxon>
        <taxon>Marasmiineae</taxon>
        <taxon>Mycenaceae</taxon>
        <taxon>Mycena</taxon>
    </lineage>
</organism>
<gene>
    <name evidence="1" type="ORF">B0H17DRAFT_201939</name>
</gene>
<name>A0AAD7CZY5_MYCRO</name>
<keyword evidence="2" id="KW-1185">Reference proteome</keyword>
<reference evidence="1" key="1">
    <citation type="submission" date="2023-03" db="EMBL/GenBank/DDBJ databases">
        <title>Massive genome expansion in bonnet fungi (Mycena s.s.) driven by repeated elements and novel gene families across ecological guilds.</title>
        <authorList>
            <consortium name="Lawrence Berkeley National Laboratory"/>
            <person name="Harder C.B."/>
            <person name="Miyauchi S."/>
            <person name="Viragh M."/>
            <person name="Kuo A."/>
            <person name="Thoen E."/>
            <person name="Andreopoulos B."/>
            <person name="Lu D."/>
            <person name="Skrede I."/>
            <person name="Drula E."/>
            <person name="Henrissat B."/>
            <person name="Morin E."/>
            <person name="Kohler A."/>
            <person name="Barry K."/>
            <person name="LaButti K."/>
            <person name="Morin E."/>
            <person name="Salamov A."/>
            <person name="Lipzen A."/>
            <person name="Mereny Z."/>
            <person name="Hegedus B."/>
            <person name="Baldrian P."/>
            <person name="Stursova M."/>
            <person name="Weitz H."/>
            <person name="Taylor A."/>
            <person name="Grigoriev I.V."/>
            <person name="Nagy L.G."/>
            <person name="Martin F."/>
            <person name="Kauserud H."/>
        </authorList>
    </citation>
    <scope>NUCLEOTIDE SEQUENCE</scope>
    <source>
        <strain evidence="1">CBHHK067</strain>
    </source>
</reference>
<dbReference type="EMBL" id="JARKIE010000181">
    <property type="protein sequence ID" value="KAJ7670371.1"/>
    <property type="molecule type" value="Genomic_DNA"/>
</dbReference>
<dbReference type="Proteomes" id="UP001221757">
    <property type="component" value="Unassembled WGS sequence"/>
</dbReference>
<proteinExistence type="predicted"/>
<protein>
    <submittedName>
        <fullName evidence="1">Uncharacterized protein</fullName>
    </submittedName>
</protein>